<feature type="compositionally biased region" description="Basic and acidic residues" evidence="1">
    <location>
        <begin position="87"/>
        <end position="96"/>
    </location>
</feature>
<evidence type="ECO:0000256" key="1">
    <source>
        <dbReference type="SAM" id="MobiDB-lite"/>
    </source>
</evidence>
<dbReference type="AlphaFoldDB" id="A0A0L0VWU0"/>
<proteinExistence type="predicted"/>
<reference evidence="3" key="1">
    <citation type="submission" date="2014-03" db="EMBL/GenBank/DDBJ databases">
        <title>The Genome Sequence of Puccinia striiformis f. sp. tritici PST-78.</title>
        <authorList>
            <consortium name="The Broad Institute Genome Sequencing Platform"/>
            <person name="Cuomo C."/>
            <person name="Hulbert S."/>
            <person name="Chen X."/>
            <person name="Walker B."/>
            <person name="Young S.K."/>
            <person name="Zeng Q."/>
            <person name="Gargeya S."/>
            <person name="Fitzgerald M."/>
            <person name="Haas B."/>
            <person name="Abouelleil A."/>
            <person name="Alvarado L."/>
            <person name="Arachchi H.M."/>
            <person name="Berlin A.M."/>
            <person name="Chapman S.B."/>
            <person name="Goldberg J."/>
            <person name="Griggs A."/>
            <person name="Gujja S."/>
            <person name="Hansen M."/>
            <person name="Howarth C."/>
            <person name="Imamovic A."/>
            <person name="Larimer J."/>
            <person name="McCowan C."/>
            <person name="Montmayeur A."/>
            <person name="Murphy C."/>
            <person name="Neiman D."/>
            <person name="Pearson M."/>
            <person name="Priest M."/>
            <person name="Roberts A."/>
            <person name="Saif S."/>
            <person name="Shea T."/>
            <person name="Sisk P."/>
            <person name="Sykes S."/>
            <person name="Wortman J."/>
            <person name="Nusbaum C."/>
            <person name="Birren B."/>
        </authorList>
    </citation>
    <scope>NUCLEOTIDE SEQUENCE [LARGE SCALE GENOMIC DNA]</scope>
    <source>
        <strain evidence="3">race PST-78</strain>
    </source>
</reference>
<feature type="region of interest" description="Disordered" evidence="1">
    <location>
        <begin position="76"/>
        <end position="96"/>
    </location>
</feature>
<evidence type="ECO:0000313" key="2">
    <source>
        <dbReference type="EMBL" id="KNF03662.1"/>
    </source>
</evidence>
<name>A0A0L0VWU0_9BASI</name>
<sequence length="144" mass="15442">MAVTHQVRPLKQVPWRLGPGACTVAPLKRPYDRCGSGTLWGLSRLRGREVILGPTRVPPPEPPLWWVLESSLGRDGLSQDSGPPLGRHVDTRRPRVGDVGVPVAVVPVADPMTPPGLSRDGAVAGAPSHISIRPAVYRHNHSVS</sequence>
<comment type="caution">
    <text evidence="2">The sequence shown here is derived from an EMBL/GenBank/DDBJ whole genome shotgun (WGS) entry which is preliminary data.</text>
</comment>
<evidence type="ECO:0000313" key="3">
    <source>
        <dbReference type="Proteomes" id="UP000054564"/>
    </source>
</evidence>
<organism evidence="2 3">
    <name type="scientific">Puccinia striiformis f. sp. tritici PST-78</name>
    <dbReference type="NCBI Taxonomy" id="1165861"/>
    <lineage>
        <taxon>Eukaryota</taxon>
        <taxon>Fungi</taxon>
        <taxon>Dikarya</taxon>
        <taxon>Basidiomycota</taxon>
        <taxon>Pucciniomycotina</taxon>
        <taxon>Pucciniomycetes</taxon>
        <taxon>Pucciniales</taxon>
        <taxon>Pucciniaceae</taxon>
        <taxon>Puccinia</taxon>
    </lineage>
</organism>
<dbReference type="EMBL" id="AJIL01000016">
    <property type="protein sequence ID" value="KNF03662.1"/>
    <property type="molecule type" value="Genomic_DNA"/>
</dbReference>
<keyword evidence="3" id="KW-1185">Reference proteome</keyword>
<dbReference type="Proteomes" id="UP000054564">
    <property type="component" value="Unassembled WGS sequence"/>
</dbReference>
<accession>A0A0L0VWU0</accession>
<gene>
    <name evidence="2" type="ORF">PSTG_03182</name>
</gene>
<protein>
    <submittedName>
        <fullName evidence="2">Uncharacterized protein</fullName>
    </submittedName>
</protein>